<keyword evidence="7 8" id="KW-0472">Membrane</keyword>
<comment type="catalytic activity">
    <reaction evidence="8">
        <text>ATP + H2O + polyamine-[polyamine-binding protein]Side 1 = ADP + phosphate + polyamineSide 2 + [polyamine-binding protein]Side 1.</text>
        <dbReference type="EC" id="7.6.2.11"/>
    </reaction>
</comment>
<feature type="domain" description="ABC transporter" evidence="9">
    <location>
        <begin position="30"/>
        <end position="260"/>
    </location>
</feature>
<dbReference type="PROSITE" id="PS00211">
    <property type="entry name" value="ABC_TRANSPORTER_1"/>
    <property type="match status" value="1"/>
</dbReference>
<keyword evidence="1 8" id="KW-0813">Transport</keyword>
<accession>A0ABV7F6U5</accession>
<evidence type="ECO:0000256" key="8">
    <source>
        <dbReference type="RuleBase" id="RU364083"/>
    </source>
</evidence>
<dbReference type="InterPro" id="IPR017871">
    <property type="entry name" value="ABC_transporter-like_CS"/>
</dbReference>
<evidence type="ECO:0000256" key="7">
    <source>
        <dbReference type="ARBA" id="ARBA00023136"/>
    </source>
</evidence>
<evidence type="ECO:0000313" key="11">
    <source>
        <dbReference type="Proteomes" id="UP001595530"/>
    </source>
</evidence>
<evidence type="ECO:0000259" key="9">
    <source>
        <dbReference type="PROSITE" id="PS50893"/>
    </source>
</evidence>
<sequence>MTSAPPTVSLSSVAIAPATANAASAGQPFLHIRNLVKEFDGVRAVDDVSVTINKGEIFALLGSSGCGKSTLLRMLAGFESPTSGQISLAGQDIVGIPPYQRSINMMFQSYALFPHLSVWDNVAFGLRRDGMPKDEIAARVDKMLDLVQLKAYGKRKPHQLSGGQQQRVALARSLSKRPQLLLLDEPLGALDKKLRERTQLELVNIIEQVGVTCVMVTHDQEEAMSMASRIAVMSEGRILQIGKPSDIYETPNCRFVADFIGSVNLFSGKVIEDEPDHVVIASPECKHYVGHGITGTIGMSVSVGIRPEKISVSFDVPSGFESSATNCVQGEVVELAYLGSYTVYHLRLASGMILKATAANTVRNATHRPKWGDKVYASWNDDAMVVLTQ</sequence>
<comment type="similarity">
    <text evidence="8">Belongs to the ABC transporter superfamily. Spermidine/putrescine importer (TC 3.A.1.11.1) family.</text>
</comment>
<dbReference type="Proteomes" id="UP001595530">
    <property type="component" value="Unassembled WGS sequence"/>
</dbReference>
<dbReference type="SUPFAM" id="SSF52540">
    <property type="entry name" value="P-loop containing nucleoside triphosphate hydrolases"/>
    <property type="match status" value="1"/>
</dbReference>
<evidence type="ECO:0000256" key="3">
    <source>
        <dbReference type="ARBA" id="ARBA00022519"/>
    </source>
</evidence>
<comment type="function">
    <text evidence="8">Part of the ABC transporter complex PotABCD involved in spermidine/putrescine import. Responsible for energy coupling to the transport system.</text>
</comment>
<dbReference type="SUPFAM" id="SSF50331">
    <property type="entry name" value="MOP-like"/>
    <property type="match status" value="1"/>
</dbReference>
<dbReference type="Gene3D" id="2.40.50.100">
    <property type="match status" value="1"/>
</dbReference>
<proteinExistence type="inferred from homology"/>
<dbReference type="InterPro" id="IPR050093">
    <property type="entry name" value="ABC_SmlMolc_Importer"/>
</dbReference>
<evidence type="ECO:0000256" key="2">
    <source>
        <dbReference type="ARBA" id="ARBA00022475"/>
    </source>
</evidence>
<evidence type="ECO:0000256" key="4">
    <source>
        <dbReference type="ARBA" id="ARBA00022741"/>
    </source>
</evidence>
<dbReference type="InterPro" id="IPR005893">
    <property type="entry name" value="PotA-like"/>
</dbReference>
<keyword evidence="5 8" id="KW-0067">ATP-binding</keyword>
<dbReference type="NCBIfam" id="TIGR01187">
    <property type="entry name" value="potA"/>
    <property type="match status" value="1"/>
</dbReference>
<dbReference type="RefSeq" id="WP_390327587.1">
    <property type="nucleotide sequence ID" value="NZ_JBHRTP010000090.1"/>
</dbReference>
<keyword evidence="11" id="KW-1185">Reference proteome</keyword>
<dbReference type="InterPro" id="IPR003439">
    <property type="entry name" value="ABC_transporter-like_ATP-bd"/>
</dbReference>
<dbReference type="PANTHER" id="PTHR42781:SF5">
    <property type="entry name" value="PUTRESCINE TRANSPORT ATP-BINDING PROTEIN POTG"/>
    <property type="match status" value="1"/>
</dbReference>
<keyword evidence="3" id="KW-0997">Cell inner membrane</keyword>
<dbReference type="Gene3D" id="3.40.50.300">
    <property type="entry name" value="P-loop containing nucleotide triphosphate hydrolases"/>
    <property type="match status" value="1"/>
</dbReference>
<dbReference type="Pfam" id="PF08402">
    <property type="entry name" value="TOBE_2"/>
    <property type="match status" value="1"/>
</dbReference>
<evidence type="ECO:0000313" key="10">
    <source>
        <dbReference type="EMBL" id="MFC3110808.1"/>
    </source>
</evidence>
<dbReference type="GO" id="GO:0005524">
    <property type="term" value="F:ATP binding"/>
    <property type="evidence" value="ECO:0007669"/>
    <property type="project" value="UniProtKB-KW"/>
</dbReference>
<name>A0ABV7F6U5_9BURK</name>
<dbReference type="Pfam" id="PF00005">
    <property type="entry name" value="ABC_tran"/>
    <property type="match status" value="1"/>
</dbReference>
<comment type="caution">
    <text evidence="10">The sequence shown here is derived from an EMBL/GenBank/DDBJ whole genome shotgun (WGS) entry which is preliminary data.</text>
</comment>
<reference evidence="11" key="1">
    <citation type="journal article" date="2019" name="Int. J. Syst. Evol. Microbiol.">
        <title>The Global Catalogue of Microorganisms (GCM) 10K type strain sequencing project: providing services to taxonomists for standard genome sequencing and annotation.</title>
        <authorList>
            <consortium name="The Broad Institute Genomics Platform"/>
            <consortium name="The Broad Institute Genome Sequencing Center for Infectious Disease"/>
            <person name="Wu L."/>
            <person name="Ma J."/>
        </authorList>
    </citation>
    <scope>NUCLEOTIDE SEQUENCE [LARGE SCALE GENOMIC DNA]</scope>
    <source>
        <strain evidence="11">KCTC 42986</strain>
    </source>
</reference>
<organism evidence="10 11">
    <name type="scientific">Undibacterium arcticum</name>
    <dbReference type="NCBI Taxonomy" id="1762892"/>
    <lineage>
        <taxon>Bacteria</taxon>
        <taxon>Pseudomonadati</taxon>
        <taxon>Pseudomonadota</taxon>
        <taxon>Betaproteobacteria</taxon>
        <taxon>Burkholderiales</taxon>
        <taxon>Oxalobacteraceae</taxon>
        <taxon>Undibacterium</taxon>
    </lineage>
</organism>
<comment type="subunit">
    <text evidence="8">The complex is composed of two ATP-binding proteins (PotA), two transmembrane proteins (PotB and PotC) and a solute-binding protein (PotD).</text>
</comment>
<dbReference type="InterPro" id="IPR013611">
    <property type="entry name" value="Transp-assoc_OB_typ2"/>
</dbReference>
<dbReference type="PANTHER" id="PTHR42781">
    <property type="entry name" value="SPERMIDINE/PUTRESCINE IMPORT ATP-BINDING PROTEIN POTA"/>
    <property type="match status" value="1"/>
</dbReference>
<dbReference type="EC" id="7.6.2.11" evidence="8"/>
<dbReference type="SMART" id="SM00382">
    <property type="entry name" value="AAA"/>
    <property type="match status" value="1"/>
</dbReference>
<keyword evidence="2 8" id="KW-1003">Cell membrane</keyword>
<keyword evidence="4 8" id="KW-0547">Nucleotide-binding</keyword>
<keyword evidence="6 8" id="KW-1278">Translocase</keyword>
<evidence type="ECO:0000256" key="1">
    <source>
        <dbReference type="ARBA" id="ARBA00022448"/>
    </source>
</evidence>
<gene>
    <name evidence="8" type="primary">potA</name>
    <name evidence="10" type="ORF">ACFOFO_23115</name>
</gene>
<dbReference type="InterPro" id="IPR027417">
    <property type="entry name" value="P-loop_NTPase"/>
</dbReference>
<dbReference type="InterPro" id="IPR008995">
    <property type="entry name" value="Mo/tungstate-bd_C_term_dom"/>
</dbReference>
<dbReference type="EMBL" id="JBHRTP010000090">
    <property type="protein sequence ID" value="MFC3110808.1"/>
    <property type="molecule type" value="Genomic_DNA"/>
</dbReference>
<protein>
    <recommendedName>
        <fullName evidence="8">Spermidine/putrescine import ATP-binding protein PotA</fullName>
        <ecNumber evidence="8">7.6.2.11</ecNumber>
    </recommendedName>
</protein>
<dbReference type="InterPro" id="IPR003593">
    <property type="entry name" value="AAA+_ATPase"/>
</dbReference>
<evidence type="ECO:0000256" key="5">
    <source>
        <dbReference type="ARBA" id="ARBA00022840"/>
    </source>
</evidence>
<dbReference type="PROSITE" id="PS50893">
    <property type="entry name" value="ABC_TRANSPORTER_2"/>
    <property type="match status" value="1"/>
</dbReference>
<evidence type="ECO:0000256" key="6">
    <source>
        <dbReference type="ARBA" id="ARBA00022967"/>
    </source>
</evidence>